<dbReference type="PANTHER" id="PTHR21310">
    <property type="entry name" value="AMINOGLYCOSIDE PHOSPHOTRANSFERASE-RELATED-RELATED"/>
    <property type="match status" value="1"/>
</dbReference>
<dbReference type="Pfam" id="PF01636">
    <property type="entry name" value="APH"/>
    <property type="match status" value="1"/>
</dbReference>
<dbReference type="Gene3D" id="3.30.200.20">
    <property type="entry name" value="Phosphorylase Kinase, domain 1"/>
    <property type="match status" value="1"/>
</dbReference>
<evidence type="ECO:0000313" key="3">
    <source>
        <dbReference type="EMBL" id="QFZ75274.1"/>
    </source>
</evidence>
<keyword evidence="4" id="KW-1185">Reference proteome</keyword>
<feature type="domain" description="Aminoglycoside phosphotransferase" evidence="2">
    <location>
        <begin position="32"/>
        <end position="359"/>
    </location>
</feature>
<gene>
    <name evidence="3" type="ORF">GFH48_20160</name>
</gene>
<feature type="region of interest" description="Disordered" evidence="1">
    <location>
        <begin position="148"/>
        <end position="239"/>
    </location>
</feature>
<dbReference type="InterPro" id="IPR011009">
    <property type="entry name" value="Kinase-like_dom_sf"/>
</dbReference>
<organism evidence="3 4">
    <name type="scientific">Streptomyces fagopyri</name>
    <dbReference type="NCBI Taxonomy" id="2662397"/>
    <lineage>
        <taxon>Bacteria</taxon>
        <taxon>Bacillati</taxon>
        <taxon>Actinomycetota</taxon>
        <taxon>Actinomycetes</taxon>
        <taxon>Kitasatosporales</taxon>
        <taxon>Streptomycetaceae</taxon>
        <taxon>Streptomyces</taxon>
    </lineage>
</organism>
<reference evidence="3 4" key="1">
    <citation type="submission" date="2019-10" db="EMBL/GenBank/DDBJ databases">
        <title>A novel species.</title>
        <authorList>
            <person name="Gao J."/>
        </authorList>
    </citation>
    <scope>NUCLEOTIDE SEQUENCE [LARGE SCALE GENOMIC DNA]</scope>
    <source>
        <strain evidence="3 4">QMT-28</strain>
    </source>
</reference>
<evidence type="ECO:0000259" key="2">
    <source>
        <dbReference type="Pfam" id="PF01636"/>
    </source>
</evidence>
<name>A0A5Q0LEJ4_9ACTN</name>
<dbReference type="KEGG" id="sfy:GFH48_20160"/>
<dbReference type="GO" id="GO:0016740">
    <property type="term" value="F:transferase activity"/>
    <property type="evidence" value="ECO:0007669"/>
    <property type="project" value="UniProtKB-KW"/>
</dbReference>
<evidence type="ECO:0000256" key="1">
    <source>
        <dbReference type="SAM" id="MobiDB-lite"/>
    </source>
</evidence>
<accession>A0A5Q0LEJ4</accession>
<proteinExistence type="predicted"/>
<keyword evidence="3" id="KW-0808">Transferase</keyword>
<dbReference type="EMBL" id="CP045643">
    <property type="protein sequence ID" value="QFZ75274.1"/>
    <property type="molecule type" value="Genomic_DNA"/>
</dbReference>
<dbReference type="RefSeq" id="WP_153289542.1">
    <property type="nucleotide sequence ID" value="NZ_CP045643.1"/>
</dbReference>
<dbReference type="InterPro" id="IPR002575">
    <property type="entry name" value="Aminoglycoside_PTrfase"/>
</dbReference>
<dbReference type="SUPFAM" id="SSF56112">
    <property type="entry name" value="Protein kinase-like (PK-like)"/>
    <property type="match status" value="1"/>
</dbReference>
<evidence type="ECO:0000313" key="4">
    <source>
        <dbReference type="Proteomes" id="UP000326179"/>
    </source>
</evidence>
<dbReference type="InterPro" id="IPR051678">
    <property type="entry name" value="AGP_Transferase"/>
</dbReference>
<protein>
    <submittedName>
        <fullName evidence="3">Phosphotransferase</fullName>
    </submittedName>
</protein>
<dbReference type="AlphaFoldDB" id="A0A5Q0LEJ4"/>
<dbReference type="Gene3D" id="3.90.1200.10">
    <property type="match status" value="1"/>
</dbReference>
<dbReference type="Proteomes" id="UP000326179">
    <property type="component" value="Chromosome"/>
</dbReference>
<sequence>MPRSSVPIPVIHAPPLGALLRQYAAGSALTCDPVEQGLLNRGYRLRTTHGRYFLKHHFDPETADPAAIARQHRATQRLADLGVPVAPPLAGTDGRTVAVVGGHAYALHPWIDGRHRHGGQLTTAQCARLGALLGVVHASLERVMERVMATQGRSSPKPPTAGPGRVPEGPGTPHATGDEAGGTAGTHEPAEANGRTPDSGQGARDSAPAAPHGPEGSGPGGDTEARTGEGTDPARGADPADTFALIDRLLARVRSHRPPDAFDELARHRLLERRALLEKHADRRPPQGGSVGWVHGDFHPFNLLYRDGEPAAIVDWDRLGVHPRAEEAVRAAMIFFVRPVGALDLAKVRAYARAYRRAAGAGPAELAAAVHRVWWERLNDFWMLRWHYERGDTRADPQFPAASALAVWWTRKYDAVCEAFTG</sequence>